<dbReference type="EMBL" id="KN824292">
    <property type="protein sequence ID" value="KIM28533.1"/>
    <property type="molecule type" value="Genomic_DNA"/>
</dbReference>
<reference evidence="1 2" key="1">
    <citation type="submission" date="2014-04" db="EMBL/GenBank/DDBJ databases">
        <authorList>
            <consortium name="DOE Joint Genome Institute"/>
            <person name="Kuo A."/>
            <person name="Zuccaro A."/>
            <person name="Kohler A."/>
            <person name="Nagy L.G."/>
            <person name="Floudas D."/>
            <person name="Copeland A."/>
            <person name="Barry K.W."/>
            <person name="Cichocki N."/>
            <person name="Veneault-Fourrey C."/>
            <person name="LaButti K."/>
            <person name="Lindquist E.A."/>
            <person name="Lipzen A."/>
            <person name="Lundell T."/>
            <person name="Morin E."/>
            <person name="Murat C."/>
            <person name="Sun H."/>
            <person name="Tunlid A."/>
            <person name="Henrissat B."/>
            <person name="Grigoriev I.V."/>
            <person name="Hibbett D.S."/>
            <person name="Martin F."/>
            <person name="Nordberg H.P."/>
            <person name="Cantor M.N."/>
            <person name="Hua S.X."/>
        </authorList>
    </citation>
    <scope>NUCLEOTIDE SEQUENCE [LARGE SCALE GENOMIC DNA]</scope>
    <source>
        <strain evidence="1 2">MAFF 305830</strain>
    </source>
</reference>
<sequence>MTDNLLIILLKFTSFEIMAVNLSVLRSRYPRFSGDSTYQLGAPEISKAITFDQIPSFSRCAQELNTSIARAQTGPEKDTFLLMCNIVSKCWALRFHISPRNDLYGLIELVPSDSECHSSAHRMRKEVEYKKYFLTAPRFEDVDVCKFGLQLAITRYIEDSWRTVIQIVGYDDPEEGHELDM</sequence>
<keyword evidence="2" id="KW-1185">Reference proteome</keyword>
<evidence type="ECO:0000313" key="2">
    <source>
        <dbReference type="Proteomes" id="UP000054097"/>
    </source>
</evidence>
<protein>
    <submittedName>
        <fullName evidence="1">Uncharacterized protein</fullName>
    </submittedName>
</protein>
<feature type="non-terminal residue" evidence="1">
    <location>
        <position position="181"/>
    </location>
</feature>
<proteinExistence type="predicted"/>
<dbReference type="AlphaFoldDB" id="A0A0C2WQR2"/>
<organism evidence="1 2">
    <name type="scientific">Serendipita vermifera MAFF 305830</name>
    <dbReference type="NCBI Taxonomy" id="933852"/>
    <lineage>
        <taxon>Eukaryota</taxon>
        <taxon>Fungi</taxon>
        <taxon>Dikarya</taxon>
        <taxon>Basidiomycota</taxon>
        <taxon>Agaricomycotina</taxon>
        <taxon>Agaricomycetes</taxon>
        <taxon>Sebacinales</taxon>
        <taxon>Serendipitaceae</taxon>
        <taxon>Serendipita</taxon>
    </lineage>
</organism>
<evidence type="ECO:0000313" key="1">
    <source>
        <dbReference type="EMBL" id="KIM28533.1"/>
    </source>
</evidence>
<dbReference type="Proteomes" id="UP000054097">
    <property type="component" value="Unassembled WGS sequence"/>
</dbReference>
<accession>A0A0C2WQR2</accession>
<gene>
    <name evidence="1" type="ORF">M408DRAFT_329334</name>
</gene>
<dbReference type="HOGENOM" id="CLU_1492595_0_0_1"/>
<name>A0A0C2WQR2_SERVB</name>
<reference evidence="2" key="2">
    <citation type="submission" date="2015-01" db="EMBL/GenBank/DDBJ databases">
        <title>Evolutionary Origins and Diversification of the Mycorrhizal Mutualists.</title>
        <authorList>
            <consortium name="DOE Joint Genome Institute"/>
            <consortium name="Mycorrhizal Genomics Consortium"/>
            <person name="Kohler A."/>
            <person name="Kuo A."/>
            <person name="Nagy L.G."/>
            <person name="Floudas D."/>
            <person name="Copeland A."/>
            <person name="Barry K.W."/>
            <person name="Cichocki N."/>
            <person name="Veneault-Fourrey C."/>
            <person name="LaButti K."/>
            <person name="Lindquist E.A."/>
            <person name="Lipzen A."/>
            <person name="Lundell T."/>
            <person name="Morin E."/>
            <person name="Murat C."/>
            <person name="Riley R."/>
            <person name="Ohm R."/>
            <person name="Sun H."/>
            <person name="Tunlid A."/>
            <person name="Henrissat B."/>
            <person name="Grigoriev I.V."/>
            <person name="Hibbett D.S."/>
            <person name="Martin F."/>
        </authorList>
    </citation>
    <scope>NUCLEOTIDE SEQUENCE [LARGE SCALE GENOMIC DNA]</scope>
    <source>
        <strain evidence="2">MAFF 305830</strain>
    </source>
</reference>